<keyword evidence="11" id="KW-1185">Reference proteome</keyword>
<comment type="similarity">
    <text evidence="2">Belongs to the MscS (TC 1.A.23) family.</text>
</comment>
<feature type="domain" description="Mechanosensitive ion channel MscS" evidence="8">
    <location>
        <begin position="104"/>
        <end position="169"/>
    </location>
</feature>
<dbReference type="InterPro" id="IPR006685">
    <property type="entry name" value="MscS_channel_2nd"/>
</dbReference>
<dbReference type="RefSeq" id="WP_008612011.1">
    <property type="nucleotide sequence ID" value="NZ_JH651379.1"/>
</dbReference>
<organism evidence="10 11">
    <name type="scientific">Galbibacter orientalis DSM 19592</name>
    <dbReference type="NCBI Taxonomy" id="926559"/>
    <lineage>
        <taxon>Bacteria</taxon>
        <taxon>Pseudomonadati</taxon>
        <taxon>Bacteroidota</taxon>
        <taxon>Flavobacteriia</taxon>
        <taxon>Flavobacteriales</taxon>
        <taxon>Flavobacteriaceae</taxon>
        <taxon>Galbibacter</taxon>
    </lineage>
</organism>
<dbReference type="SUPFAM" id="SSF82689">
    <property type="entry name" value="Mechanosensitive channel protein MscS (YggB), C-terminal domain"/>
    <property type="match status" value="1"/>
</dbReference>
<dbReference type="AlphaFoldDB" id="I3C546"/>
<dbReference type="InterPro" id="IPR011066">
    <property type="entry name" value="MscS_channel_C_sf"/>
</dbReference>
<gene>
    <name evidence="10" type="ORF">JoomaDRAFT_1732</name>
</gene>
<dbReference type="SUPFAM" id="SSF50182">
    <property type="entry name" value="Sm-like ribonucleoproteins"/>
    <property type="match status" value="1"/>
</dbReference>
<feature type="transmembrane region" description="Helical" evidence="7">
    <location>
        <begin position="20"/>
        <end position="39"/>
    </location>
</feature>
<dbReference type="Pfam" id="PF05552">
    <property type="entry name" value="MS_channel_1st_1"/>
    <property type="match status" value="1"/>
</dbReference>
<keyword evidence="5 7" id="KW-1133">Transmembrane helix</keyword>
<dbReference type="OrthoDB" id="9809206at2"/>
<dbReference type="SUPFAM" id="SSF82861">
    <property type="entry name" value="Mechanosensitive channel protein MscS (YggB), transmembrane region"/>
    <property type="match status" value="1"/>
</dbReference>
<evidence type="ECO:0000259" key="8">
    <source>
        <dbReference type="Pfam" id="PF00924"/>
    </source>
</evidence>
<dbReference type="EMBL" id="JH651379">
    <property type="protein sequence ID" value="EIJ38739.1"/>
    <property type="molecule type" value="Genomic_DNA"/>
</dbReference>
<comment type="subcellular location">
    <subcellularLocation>
        <location evidence="1">Cell membrane</location>
        <topology evidence="1">Multi-pass membrane protein</topology>
    </subcellularLocation>
</comment>
<keyword evidence="4 7" id="KW-0812">Transmembrane</keyword>
<dbReference type="InterPro" id="IPR008910">
    <property type="entry name" value="MSC_TM_helix"/>
</dbReference>
<evidence type="ECO:0000256" key="1">
    <source>
        <dbReference type="ARBA" id="ARBA00004651"/>
    </source>
</evidence>
<dbReference type="PANTHER" id="PTHR30221">
    <property type="entry name" value="SMALL-CONDUCTANCE MECHANOSENSITIVE CHANNEL"/>
    <property type="match status" value="1"/>
</dbReference>
<dbReference type="InterPro" id="IPR049278">
    <property type="entry name" value="MS_channel_C"/>
</dbReference>
<feature type="domain" description="Mechanosensitive ion channel MscS C-terminal" evidence="9">
    <location>
        <begin position="178"/>
        <end position="258"/>
    </location>
</feature>
<keyword evidence="3" id="KW-1003">Cell membrane</keyword>
<dbReference type="Pfam" id="PF00924">
    <property type="entry name" value="MS_channel_2nd"/>
    <property type="match status" value="1"/>
</dbReference>
<evidence type="ECO:0000256" key="6">
    <source>
        <dbReference type="ARBA" id="ARBA00023136"/>
    </source>
</evidence>
<keyword evidence="6 7" id="KW-0472">Membrane</keyword>
<dbReference type="PANTHER" id="PTHR30221:SF1">
    <property type="entry name" value="SMALL-CONDUCTANCE MECHANOSENSITIVE CHANNEL"/>
    <property type="match status" value="1"/>
</dbReference>
<evidence type="ECO:0000256" key="2">
    <source>
        <dbReference type="ARBA" id="ARBA00008017"/>
    </source>
</evidence>
<dbReference type="InterPro" id="IPR010920">
    <property type="entry name" value="LSM_dom_sf"/>
</dbReference>
<evidence type="ECO:0000259" key="9">
    <source>
        <dbReference type="Pfam" id="PF21082"/>
    </source>
</evidence>
<evidence type="ECO:0000313" key="10">
    <source>
        <dbReference type="EMBL" id="EIJ38739.1"/>
    </source>
</evidence>
<dbReference type="Pfam" id="PF21082">
    <property type="entry name" value="MS_channel_3rd"/>
    <property type="match status" value="1"/>
</dbReference>
<evidence type="ECO:0000256" key="5">
    <source>
        <dbReference type="ARBA" id="ARBA00022989"/>
    </source>
</evidence>
<dbReference type="eggNOG" id="COG0668">
    <property type="taxonomic scope" value="Bacteria"/>
</dbReference>
<protein>
    <submittedName>
        <fullName evidence="10">Small-conductance mechanosensitive channel</fullName>
    </submittedName>
</protein>
<dbReference type="Gene3D" id="3.30.70.100">
    <property type="match status" value="1"/>
</dbReference>
<proteinExistence type="inferred from homology"/>
<accession>I3C546</accession>
<evidence type="ECO:0000313" key="11">
    <source>
        <dbReference type="Proteomes" id="UP000004690"/>
    </source>
</evidence>
<dbReference type="GO" id="GO:0008381">
    <property type="term" value="F:mechanosensitive monoatomic ion channel activity"/>
    <property type="evidence" value="ECO:0007669"/>
    <property type="project" value="InterPro"/>
</dbReference>
<dbReference type="Gene3D" id="1.10.287.1260">
    <property type="match status" value="1"/>
</dbReference>
<feature type="transmembrane region" description="Helical" evidence="7">
    <location>
        <begin position="87"/>
        <end position="117"/>
    </location>
</feature>
<evidence type="ECO:0000256" key="3">
    <source>
        <dbReference type="ARBA" id="ARBA00022475"/>
    </source>
</evidence>
<sequence>METDKWLEQGIALVVEYAPKIVMAILIWIIGSIIFSRVVKYARKIMERRNYEISLREFLGTLLYWALKILLIIVILGTLGIETTSFAAIIASAGLAVGLALQGSLANFAGGVLILIFKPFKVGDFIEAQGLSGTVKEIGIINTVLNTFGNQQAIIPNGKLSNENIVNYSAESTRRENITAGISYDSDIKKAKAILLDIVSSNDKVLKHPEPAVMVAELADSSVNLSLRYWATNDDFWDCRWYVLEEIKNRFDAEGIEIPYPHQVEIQKQA</sequence>
<dbReference type="Gene3D" id="2.30.30.60">
    <property type="match status" value="1"/>
</dbReference>
<name>I3C546_9FLAO</name>
<reference evidence="10 11" key="1">
    <citation type="submission" date="2012-02" db="EMBL/GenBank/DDBJ databases">
        <title>Improved High-Quality Draft genome of Joostella marina DSM 19592.</title>
        <authorList>
            <consortium name="US DOE Joint Genome Institute (JGI-PGF)"/>
            <person name="Lucas S."/>
            <person name="Copeland A."/>
            <person name="Lapidus A."/>
            <person name="Bruce D."/>
            <person name="Goodwin L."/>
            <person name="Pitluck S."/>
            <person name="Peters L."/>
            <person name="Chertkov O."/>
            <person name="Ovchinnikova G."/>
            <person name="Kyrpides N."/>
            <person name="Mavromatis K."/>
            <person name="Detter J.C."/>
            <person name="Han C."/>
            <person name="Land M."/>
            <person name="Hauser L."/>
            <person name="Markowitz V."/>
            <person name="Cheng J.-F."/>
            <person name="Hugenholtz P."/>
            <person name="Woyke T."/>
            <person name="Wu D."/>
            <person name="Tindall B."/>
            <person name="Brambilla E."/>
            <person name="Klenk H.-P."/>
            <person name="Eisen J.A."/>
        </authorList>
    </citation>
    <scope>NUCLEOTIDE SEQUENCE [LARGE SCALE GENOMIC DNA]</scope>
    <source>
        <strain evidence="10 11">DSM 19592</strain>
    </source>
</reference>
<evidence type="ECO:0000256" key="7">
    <source>
        <dbReference type="SAM" id="Phobius"/>
    </source>
</evidence>
<feature type="transmembrane region" description="Helical" evidence="7">
    <location>
        <begin position="59"/>
        <end position="81"/>
    </location>
</feature>
<dbReference type="InterPro" id="IPR045275">
    <property type="entry name" value="MscS_archaea/bacteria_type"/>
</dbReference>
<dbReference type="InterPro" id="IPR023408">
    <property type="entry name" value="MscS_beta-dom_sf"/>
</dbReference>
<evidence type="ECO:0000256" key="4">
    <source>
        <dbReference type="ARBA" id="ARBA00022692"/>
    </source>
</evidence>
<dbReference type="GO" id="GO:0005886">
    <property type="term" value="C:plasma membrane"/>
    <property type="evidence" value="ECO:0007669"/>
    <property type="project" value="UniProtKB-SubCell"/>
</dbReference>
<dbReference type="Proteomes" id="UP000004690">
    <property type="component" value="Unassembled WGS sequence"/>
</dbReference>
<dbReference type="STRING" id="926559.JoomaDRAFT_1732"/>
<dbReference type="HOGENOM" id="CLU_037945_1_1_10"/>
<dbReference type="InterPro" id="IPR011014">
    <property type="entry name" value="MscS_channel_TM-2"/>
</dbReference>